<accession>A0A2A2LPC7</accession>
<proteinExistence type="predicted"/>
<evidence type="ECO:0000256" key="1">
    <source>
        <dbReference type="ARBA" id="ARBA00022737"/>
    </source>
</evidence>
<keyword evidence="1" id="KW-0677">Repeat</keyword>
<dbReference type="PANTHER" id="PTHR24637">
    <property type="entry name" value="COLLAGEN"/>
    <property type="match status" value="1"/>
</dbReference>
<feature type="region of interest" description="Disordered" evidence="2">
    <location>
        <begin position="1"/>
        <end position="59"/>
    </location>
</feature>
<evidence type="ECO:0000313" key="4">
    <source>
        <dbReference type="Proteomes" id="UP000218231"/>
    </source>
</evidence>
<feature type="compositionally biased region" description="Basic and acidic residues" evidence="2">
    <location>
        <begin position="31"/>
        <end position="43"/>
    </location>
</feature>
<sequence>MGTEVLSQASSSQQNVTESQSATRDMEEEMLSMKDTAKNRTERAAGYGQHYNPSMLAGEGPQFQECPACCMPGERGPPGPDGLPALPGRPGITPNASCIPERVFEPPPCLPCPVGPRGSDMGEPGISGKPGNDGLPGEPGPIGPSGDKGRTPEVKIITGPPGDVGDSGTPGTCVCQDTEVVMTDEKGKIPAPREETPAPEEEASTQTSGQGDMPAPDGLEHGGYNSGSASSPGMQYGAAGGEGIDYTGGGHSNHGSSGSYYHLLKHRHRW</sequence>
<comment type="caution">
    <text evidence="3">The sequence shown here is derived from an EMBL/GenBank/DDBJ whole genome shotgun (WGS) entry which is preliminary data.</text>
</comment>
<evidence type="ECO:0000256" key="2">
    <source>
        <dbReference type="SAM" id="MobiDB-lite"/>
    </source>
</evidence>
<dbReference type="PANTHER" id="PTHR24637:SF354">
    <property type="entry name" value="COLLAGEN"/>
    <property type="match status" value="1"/>
</dbReference>
<feature type="region of interest" description="Disordered" evidence="2">
    <location>
        <begin position="116"/>
        <end position="241"/>
    </location>
</feature>
<dbReference type="EMBL" id="LIAE01006535">
    <property type="protein sequence ID" value="PAV87990.1"/>
    <property type="molecule type" value="Genomic_DNA"/>
</dbReference>
<gene>
    <name evidence="3" type="ORF">WR25_20259</name>
</gene>
<dbReference type="STRING" id="2018661.A0A2A2LPC7"/>
<dbReference type="Proteomes" id="UP000218231">
    <property type="component" value="Unassembled WGS sequence"/>
</dbReference>
<evidence type="ECO:0008006" key="5">
    <source>
        <dbReference type="Google" id="ProtNLM"/>
    </source>
</evidence>
<name>A0A2A2LPC7_9BILA</name>
<feature type="compositionally biased region" description="Polar residues" evidence="2">
    <location>
        <begin position="1"/>
        <end position="23"/>
    </location>
</feature>
<keyword evidence="4" id="KW-1185">Reference proteome</keyword>
<dbReference type="AlphaFoldDB" id="A0A2A2LPC7"/>
<reference evidence="3 4" key="1">
    <citation type="journal article" date="2017" name="Curr. Biol.">
        <title>Genome architecture and evolution of a unichromosomal asexual nematode.</title>
        <authorList>
            <person name="Fradin H."/>
            <person name="Zegar C."/>
            <person name="Gutwein M."/>
            <person name="Lucas J."/>
            <person name="Kovtun M."/>
            <person name="Corcoran D."/>
            <person name="Baugh L.R."/>
            <person name="Kiontke K."/>
            <person name="Gunsalus K."/>
            <person name="Fitch D.H."/>
            <person name="Piano F."/>
        </authorList>
    </citation>
    <scope>NUCLEOTIDE SEQUENCE [LARGE SCALE GENOMIC DNA]</scope>
    <source>
        <strain evidence="3">PF1309</strain>
    </source>
</reference>
<evidence type="ECO:0000313" key="3">
    <source>
        <dbReference type="EMBL" id="PAV87990.1"/>
    </source>
</evidence>
<feature type="compositionally biased region" description="Basic and acidic residues" evidence="2">
    <location>
        <begin position="183"/>
        <end position="196"/>
    </location>
</feature>
<protein>
    <recommendedName>
        <fullName evidence="5">Nematode cuticle collagen N-terminal domain-containing protein</fullName>
    </recommendedName>
</protein>
<dbReference type="OrthoDB" id="5983381at2759"/>
<organism evidence="3 4">
    <name type="scientific">Diploscapter pachys</name>
    <dbReference type="NCBI Taxonomy" id="2018661"/>
    <lineage>
        <taxon>Eukaryota</taxon>
        <taxon>Metazoa</taxon>
        <taxon>Ecdysozoa</taxon>
        <taxon>Nematoda</taxon>
        <taxon>Chromadorea</taxon>
        <taxon>Rhabditida</taxon>
        <taxon>Rhabditina</taxon>
        <taxon>Rhabditomorpha</taxon>
        <taxon>Rhabditoidea</taxon>
        <taxon>Rhabditidae</taxon>
        <taxon>Diploscapter</taxon>
    </lineage>
</organism>